<dbReference type="EMBL" id="LCWV01000020">
    <property type="protein sequence ID" value="PWI67225.1"/>
    <property type="molecule type" value="Genomic_DNA"/>
</dbReference>
<dbReference type="InterPro" id="IPR036410">
    <property type="entry name" value="HSP_DnaJ_Cys-rich_dom_sf"/>
</dbReference>
<evidence type="ECO:0000256" key="9">
    <source>
        <dbReference type="ARBA" id="ARBA00072890"/>
    </source>
</evidence>
<dbReference type="FunFam" id="1.10.287.110:FF:000053">
    <property type="entry name" value="Putative Mitochondrial DnaJ chaperone"/>
    <property type="match status" value="1"/>
</dbReference>
<dbReference type="FunFam" id="2.10.230.10:FF:000001">
    <property type="entry name" value="DnaJ subfamily A member 2"/>
    <property type="match status" value="1"/>
</dbReference>
<dbReference type="PANTHER" id="PTHR43096:SF52">
    <property type="entry name" value="DNAJ HOMOLOG 1, MITOCHONDRIAL-RELATED"/>
    <property type="match status" value="1"/>
</dbReference>
<dbReference type="CDD" id="cd10747">
    <property type="entry name" value="DnaJ_C"/>
    <property type="match status" value="1"/>
</dbReference>
<evidence type="ECO:0000313" key="16">
    <source>
        <dbReference type="Proteomes" id="UP000245956"/>
    </source>
</evidence>
<feature type="region of interest" description="Disordered" evidence="11">
    <location>
        <begin position="828"/>
        <end position="847"/>
    </location>
</feature>
<dbReference type="FunFam" id="2.60.260.20:FF:000005">
    <property type="entry name" value="Chaperone protein dnaJ 1, mitochondrial"/>
    <property type="match status" value="1"/>
</dbReference>
<dbReference type="Pfam" id="PF00106">
    <property type="entry name" value="adh_short"/>
    <property type="match status" value="1"/>
</dbReference>
<dbReference type="GO" id="GO:0051082">
    <property type="term" value="F:unfolded protein binding"/>
    <property type="evidence" value="ECO:0007669"/>
    <property type="project" value="InterPro"/>
</dbReference>
<dbReference type="AlphaFoldDB" id="A0A2U3DY91"/>
<dbReference type="GO" id="GO:0005524">
    <property type="term" value="F:ATP binding"/>
    <property type="evidence" value="ECO:0007669"/>
    <property type="project" value="InterPro"/>
</dbReference>
<dbReference type="InterPro" id="IPR001623">
    <property type="entry name" value="DnaJ_domain"/>
</dbReference>
<dbReference type="Proteomes" id="UP000245956">
    <property type="component" value="Unassembled WGS sequence"/>
</dbReference>
<evidence type="ECO:0000256" key="5">
    <source>
        <dbReference type="ARBA" id="ARBA00022833"/>
    </source>
</evidence>
<dbReference type="PANTHER" id="PTHR43096">
    <property type="entry name" value="DNAJ HOMOLOG 1, MITOCHONDRIAL-RELATED"/>
    <property type="match status" value="1"/>
</dbReference>
<dbReference type="CDD" id="cd06257">
    <property type="entry name" value="DnaJ"/>
    <property type="match status" value="1"/>
</dbReference>
<dbReference type="Gene3D" id="3.40.50.720">
    <property type="entry name" value="NAD(P)-binding Rossmann-like Domain"/>
    <property type="match status" value="1"/>
</dbReference>
<dbReference type="InterPro" id="IPR001305">
    <property type="entry name" value="HSP_DnaJ_Cys-rich_dom"/>
</dbReference>
<evidence type="ECO:0000313" key="17">
    <source>
        <dbReference type="Proteomes" id="UP001287286"/>
    </source>
</evidence>
<evidence type="ECO:0000256" key="8">
    <source>
        <dbReference type="ARBA" id="ARBA00023186"/>
    </source>
</evidence>
<evidence type="ECO:0000313" key="15">
    <source>
        <dbReference type="EMBL" id="PWI67225.1"/>
    </source>
</evidence>
<keyword evidence="4 10" id="KW-0863">Zinc-finger</keyword>
<dbReference type="InterPro" id="IPR018253">
    <property type="entry name" value="DnaJ_domain_CS"/>
</dbReference>
<evidence type="ECO:0000256" key="10">
    <source>
        <dbReference type="PROSITE-ProRule" id="PRU00546"/>
    </source>
</evidence>
<dbReference type="Proteomes" id="UP001287286">
    <property type="component" value="Unassembled WGS sequence"/>
</dbReference>
<comment type="subcellular location">
    <subcellularLocation>
        <location evidence="1">Mitochondrion</location>
    </subcellularLocation>
</comment>
<evidence type="ECO:0000313" key="14">
    <source>
        <dbReference type="EMBL" id="KAK4090182.1"/>
    </source>
</evidence>
<keyword evidence="17" id="KW-1185">Reference proteome</keyword>
<feature type="region of interest" description="Disordered" evidence="11">
    <location>
        <begin position="746"/>
        <end position="766"/>
    </location>
</feature>
<evidence type="ECO:0000256" key="4">
    <source>
        <dbReference type="ARBA" id="ARBA00022771"/>
    </source>
</evidence>
<name>A0A2U3DY91_PURLI</name>
<reference evidence="15" key="1">
    <citation type="submission" date="2015-05" db="EMBL/GenBank/DDBJ databases">
        <authorList>
            <person name="Wang D.B."/>
            <person name="Wang M."/>
        </authorList>
    </citation>
    <scope>NUCLEOTIDE SEQUENCE</scope>
    <source>
        <strain evidence="15">36-1</strain>
    </source>
</reference>
<dbReference type="Pfam" id="PF00226">
    <property type="entry name" value="DnaJ"/>
    <property type="match status" value="1"/>
</dbReference>
<dbReference type="InterPro" id="IPR008971">
    <property type="entry name" value="HSP40/DnaJ_pept-bd"/>
</dbReference>
<evidence type="ECO:0000256" key="11">
    <source>
        <dbReference type="SAM" id="MobiDB-lite"/>
    </source>
</evidence>
<dbReference type="SMART" id="SM00271">
    <property type="entry name" value="DnaJ"/>
    <property type="match status" value="1"/>
</dbReference>
<dbReference type="Gene3D" id="2.60.260.20">
    <property type="entry name" value="Urease metallochaperone UreE, N-terminal domain"/>
    <property type="match status" value="2"/>
</dbReference>
<dbReference type="GO" id="GO:0008270">
    <property type="term" value="F:zinc ion binding"/>
    <property type="evidence" value="ECO:0007669"/>
    <property type="project" value="UniProtKB-KW"/>
</dbReference>
<protein>
    <recommendedName>
        <fullName evidence="9">DnaJ homolog 1, mitochondrial</fullName>
    </recommendedName>
</protein>
<feature type="region of interest" description="Disordered" evidence="11">
    <location>
        <begin position="887"/>
        <end position="960"/>
    </location>
</feature>
<dbReference type="PROSITE" id="PS50076">
    <property type="entry name" value="DNAJ_2"/>
    <property type="match status" value="1"/>
</dbReference>
<dbReference type="SUPFAM" id="SSF46565">
    <property type="entry name" value="Chaperone J-domain"/>
    <property type="match status" value="1"/>
</dbReference>
<dbReference type="InterPro" id="IPR036291">
    <property type="entry name" value="NAD(P)-bd_dom_sf"/>
</dbReference>
<evidence type="ECO:0000256" key="1">
    <source>
        <dbReference type="ARBA" id="ARBA00004173"/>
    </source>
</evidence>
<evidence type="ECO:0000256" key="7">
    <source>
        <dbReference type="ARBA" id="ARBA00023128"/>
    </source>
</evidence>
<dbReference type="InterPro" id="IPR002939">
    <property type="entry name" value="DnaJ_C"/>
</dbReference>
<keyword evidence="6" id="KW-0809">Transit peptide</keyword>
<evidence type="ECO:0000259" key="12">
    <source>
        <dbReference type="PROSITE" id="PS50076"/>
    </source>
</evidence>
<reference evidence="15 16" key="2">
    <citation type="journal article" date="2016" name="Front. Microbiol.">
        <title>Genome and transcriptome sequences reveal the specific parasitism of the nematophagous Purpureocillium lilacinum 36-1.</title>
        <authorList>
            <person name="Xie J."/>
            <person name="Li S."/>
            <person name="Mo C."/>
            <person name="Xiao X."/>
            <person name="Peng D."/>
            <person name="Wang G."/>
            <person name="Xiao Y."/>
        </authorList>
    </citation>
    <scope>NUCLEOTIDE SEQUENCE [LARGE SCALE GENOMIC DNA]</scope>
    <source>
        <strain evidence="15 16">36-1</strain>
    </source>
</reference>
<dbReference type="PRINTS" id="PR00081">
    <property type="entry name" value="GDHRDH"/>
</dbReference>
<dbReference type="HAMAP" id="MF_01152">
    <property type="entry name" value="DnaJ"/>
    <property type="match status" value="1"/>
</dbReference>
<gene>
    <name evidence="15" type="ORF">PCL_04387</name>
    <name evidence="14" type="ORF">Purlil1_5353</name>
</gene>
<keyword evidence="8" id="KW-0143">Chaperone</keyword>
<dbReference type="Pfam" id="PF00684">
    <property type="entry name" value="DnaJ_CXXCXGXG"/>
    <property type="match status" value="1"/>
</dbReference>
<feature type="compositionally biased region" description="Gly residues" evidence="11">
    <location>
        <begin position="570"/>
        <end position="582"/>
    </location>
</feature>
<comment type="caution">
    <text evidence="15">The sequence shown here is derived from an EMBL/GenBank/DDBJ whole genome shotgun (WGS) entry which is preliminary data.</text>
</comment>
<keyword evidence="5 10" id="KW-0862">Zinc</keyword>
<reference evidence="14" key="3">
    <citation type="submission" date="2023-11" db="EMBL/GenBank/DDBJ databases">
        <authorList>
            <person name="Beijen E."/>
            <person name="Ohm R.A."/>
        </authorList>
    </citation>
    <scope>NUCLEOTIDE SEQUENCE</scope>
    <source>
        <strain evidence="14">CBS 150709</strain>
    </source>
</reference>
<dbReference type="InterPro" id="IPR002347">
    <property type="entry name" value="SDR_fam"/>
</dbReference>
<keyword evidence="7" id="KW-0496">Mitochondrion</keyword>
<dbReference type="EMBL" id="JAWRVI010000016">
    <property type="protein sequence ID" value="KAK4090182.1"/>
    <property type="molecule type" value="Genomic_DNA"/>
</dbReference>
<evidence type="ECO:0000256" key="2">
    <source>
        <dbReference type="ARBA" id="ARBA00022723"/>
    </source>
</evidence>
<feature type="compositionally biased region" description="Low complexity" evidence="11">
    <location>
        <begin position="559"/>
        <end position="568"/>
    </location>
</feature>
<dbReference type="GO" id="GO:0005739">
    <property type="term" value="C:mitochondrion"/>
    <property type="evidence" value="ECO:0007669"/>
    <property type="project" value="UniProtKB-SubCell"/>
</dbReference>
<accession>A0A2U3DY91</accession>
<dbReference type="CDD" id="cd10719">
    <property type="entry name" value="DnaJ_zf"/>
    <property type="match status" value="1"/>
</dbReference>
<dbReference type="Pfam" id="PF01556">
    <property type="entry name" value="DnaJ_C"/>
    <property type="match status" value="1"/>
</dbReference>
<feature type="compositionally biased region" description="Basic and acidic residues" evidence="11">
    <location>
        <begin position="923"/>
        <end position="960"/>
    </location>
</feature>
<dbReference type="SUPFAM" id="SSF57938">
    <property type="entry name" value="DnaJ/Hsp40 cysteine-rich domain"/>
    <property type="match status" value="1"/>
</dbReference>
<dbReference type="PRINTS" id="PR00625">
    <property type="entry name" value="JDOMAIN"/>
</dbReference>
<dbReference type="Gene3D" id="2.10.230.10">
    <property type="entry name" value="Heat shock protein DnaJ, cysteine-rich domain"/>
    <property type="match status" value="1"/>
</dbReference>
<dbReference type="PROSITE" id="PS00636">
    <property type="entry name" value="DNAJ_1"/>
    <property type="match status" value="1"/>
</dbReference>
<keyword evidence="3" id="KW-0677">Repeat</keyword>
<proteinExistence type="inferred from homology"/>
<feature type="region of interest" description="Disordered" evidence="11">
    <location>
        <begin position="559"/>
        <end position="582"/>
    </location>
</feature>
<dbReference type="Gene3D" id="1.10.287.110">
    <property type="entry name" value="DnaJ domain"/>
    <property type="match status" value="1"/>
</dbReference>
<dbReference type="PROSITE" id="PS51188">
    <property type="entry name" value="ZF_CR"/>
    <property type="match status" value="1"/>
</dbReference>
<evidence type="ECO:0000259" key="13">
    <source>
        <dbReference type="PROSITE" id="PS51188"/>
    </source>
</evidence>
<reference evidence="14 17" key="4">
    <citation type="journal article" date="2024" name="Microbiol. Resour. Announc.">
        <title>Genome annotations for the ascomycete fungi Trichoderma harzianum, Trichoderma aggressivum, and Purpureocillium lilacinum.</title>
        <authorList>
            <person name="Beijen E.P.W."/>
            <person name="Ohm R.A."/>
        </authorList>
    </citation>
    <scope>NUCLEOTIDE SEQUENCE [LARGE SCALE GENOMIC DNA]</scope>
    <source>
        <strain evidence="14 17">CBS 150709</strain>
    </source>
</reference>
<dbReference type="SUPFAM" id="SSF49493">
    <property type="entry name" value="HSP40/DnaJ peptide-binding domain"/>
    <property type="match status" value="2"/>
</dbReference>
<organism evidence="15 16">
    <name type="scientific">Purpureocillium lilacinum</name>
    <name type="common">Paecilomyces lilacinus</name>
    <dbReference type="NCBI Taxonomy" id="33203"/>
    <lineage>
        <taxon>Eukaryota</taxon>
        <taxon>Fungi</taxon>
        <taxon>Dikarya</taxon>
        <taxon>Ascomycota</taxon>
        <taxon>Pezizomycotina</taxon>
        <taxon>Sordariomycetes</taxon>
        <taxon>Hypocreomycetidae</taxon>
        <taxon>Hypocreales</taxon>
        <taxon>Ophiocordycipitaceae</taxon>
        <taxon>Purpureocillium</taxon>
    </lineage>
</organism>
<feature type="domain" description="J" evidence="12">
    <location>
        <begin position="496"/>
        <end position="560"/>
    </location>
</feature>
<dbReference type="InterPro" id="IPR036869">
    <property type="entry name" value="J_dom_sf"/>
</dbReference>
<feature type="zinc finger region" description="CR-type" evidence="10">
    <location>
        <begin position="648"/>
        <end position="729"/>
    </location>
</feature>
<dbReference type="SUPFAM" id="SSF51735">
    <property type="entry name" value="NAD(P)-binding Rossmann-fold domains"/>
    <property type="match status" value="1"/>
</dbReference>
<dbReference type="GO" id="GO:0042026">
    <property type="term" value="P:protein refolding"/>
    <property type="evidence" value="ECO:0007669"/>
    <property type="project" value="TreeGrafter"/>
</dbReference>
<dbReference type="GO" id="GO:0031072">
    <property type="term" value="F:heat shock protein binding"/>
    <property type="evidence" value="ECO:0007669"/>
    <property type="project" value="InterPro"/>
</dbReference>
<evidence type="ECO:0000256" key="6">
    <source>
        <dbReference type="ARBA" id="ARBA00022946"/>
    </source>
</evidence>
<evidence type="ECO:0000256" key="3">
    <source>
        <dbReference type="ARBA" id="ARBA00022737"/>
    </source>
</evidence>
<sequence>MGLFTTHDAFNPNKDIPSLQDKVILVTGGNIGLGKQAILEFAKHKPRQIWLAARNLDKARAAVKEIQQQIRDAPIRILQMDLTSFASIRKAARIFLEESDRLDVLMLNAGIMATLPGLTENGYEVQFGTNHMGHALLTKLLLPMLDKTAQSSPDADVRVVVLTSEGHKLGPKAGILFDTLKTEYAHVDAFVRYGQSKFANVLFARRLAQLRPRLTVAAVHPGVVRTNLVAGATGMSKSARVAGPLANLAFTPVSEGVKNQLWASVSKHVVSGEYYEPVGVPDKVRKLGRSDELAKALWDWTETELESQCGEPSSKLTQWWSWRRPREMWALFAFAMELEDSTVRYRSSAIGRSPTSGYDGIGRLRQNGPGSKPAEKFRGALLCRWTSRLLRFHYLAQRAVIAADNFSKGLRCLSDELLWLIMNSSLLTKAAAPARVLAQTQFASRPKLRECVGKRARIHTASYRVTPRARPTSQRNNYTPCSRRSFHATNALAQKDPYKALGVSKSATAAEIKKAYYGLAKKYHPDTNKDATAKDKFADIQSAYEILSDPKKREQYDQFGAAGFDPSGGPAPGGDPFGGAGNPFAGFGGQGGFGGGFNFEDIFSAFTGQQGPFGGRRGARGSPFQQEILVGDNIEVQASISFMEAAKGTSKTISITPLTTCGTCTGSGLKSGTQRSPCKACNGTGTRLHFMQGGFQMASTCGTCDGTGSTIPKGSECKTCSGNGVVRERKTITVDIPAGIEDGMRLRVDGAGDAPPTGRTADPNTRSQRGDLYVFVRVAKDPKFSREGSNILYTANIPLTTALLGGQVSIPTLDGSVNVKVATGTNTGDKMTMSGMGMKRLGSRRGGSGDLRVEFRVNMPKYLSANQRTIVEMLADEMGDKTARRVMNVSSQRPTTDPSDPESHKNEGFLKSMWHTLTNHPAHQKDGEGESSTSKDDKKQDDKKQDKPKDEPKKSDSTSG</sequence>
<dbReference type="GO" id="GO:0009408">
    <property type="term" value="P:response to heat"/>
    <property type="evidence" value="ECO:0007669"/>
    <property type="project" value="InterPro"/>
</dbReference>
<keyword evidence="2 10" id="KW-0479">Metal-binding</keyword>
<feature type="domain" description="CR-type" evidence="13">
    <location>
        <begin position="648"/>
        <end position="729"/>
    </location>
</feature>
<dbReference type="InterPro" id="IPR012724">
    <property type="entry name" value="DnaJ"/>
</dbReference>
<feature type="compositionally biased region" description="Polar residues" evidence="11">
    <location>
        <begin position="888"/>
        <end position="898"/>
    </location>
</feature>